<proteinExistence type="predicted"/>
<name>D8S0T7_SELML</name>
<protein>
    <submittedName>
        <fullName evidence="1">Uncharacterized protein</fullName>
    </submittedName>
</protein>
<dbReference type="Gramene" id="EFJ22104">
    <property type="protein sequence ID" value="EFJ22104"/>
    <property type="gene ID" value="SELMODRAFT_416920"/>
</dbReference>
<sequence length="206" mass="21376">MATRRVPAEERLLLLGVESITLALPLRARRHSSSTVEMSPVSESLAFGAASALSEELGFSGARELGFSTLDISALEELGPSPRRPRVLDSASPELGIDITALELLGLPPPGAVALELLGSSPLERGKNITELEGPGSRERGIDVEEEELAPWPGIAEEALGPPRIDVGKTSPNLAADAMVEALALDAIDLELLGAAVAAGFAARSS</sequence>
<keyword evidence="2" id="KW-1185">Reference proteome</keyword>
<evidence type="ECO:0000313" key="1">
    <source>
        <dbReference type="EMBL" id="EFJ22104.1"/>
    </source>
</evidence>
<accession>D8S0T7</accession>
<evidence type="ECO:0000313" key="2">
    <source>
        <dbReference type="Proteomes" id="UP000001514"/>
    </source>
</evidence>
<dbReference type="Proteomes" id="UP000001514">
    <property type="component" value="Unassembled WGS sequence"/>
</dbReference>
<reference evidence="1 2" key="1">
    <citation type="journal article" date="2011" name="Science">
        <title>The Selaginella genome identifies genetic changes associated with the evolution of vascular plants.</title>
        <authorList>
            <person name="Banks J.A."/>
            <person name="Nishiyama T."/>
            <person name="Hasebe M."/>
            <person name="Bowman J.L."/>
            <person name="Gribskov M."/>
            <person name="dePamphilis C."/>
            <person name="Albert V.A."/>
            <person name="Aono N."/>
            <person name="Aoyama T."/>
            <person name="Ambrose B.A."/>
            <person name="Ashton N.W."/>
            <person name="Axtell M.J."/>
            <person name="Barker E."/>
            <person name="Barker M.S."/>
            <person name="Bennetzen J.L."/>
            <person name="Bonawitz N.D."/>
            <person name="Chapple C."/>
            <person name="Cheng C."/>
            <person name="Correa L.G."/>
            <person name="Dacre M."/>
            <person name="DeBarry J."/>
            <person name="Dreyer I."/>
            <person name="Elias M."/>
            <person name="Engstrom E.M."/>
            <person name="Estelle M."/>
            <person name="Feng L."/>
            <person name="Finet C."/>
            <person name="Floyd S.K."/>
            <person name="Frommer W.B."/>
            <person name="Fujita T."/>
            <person name="Gramzow L."/>
            <person name="Gutensohn M."/>
            <person name="Harholt J."/>
            <person name="Hattori M."/>
            <person name="Heyl A."/>
            <person name="Hirai T."/>
            <person name="Hiwatashi Y."/>
            <person name="Ishikawa M."/>
            <person name="Iwata M."/>
            <person name="Karol K.G."/>
            <person name="Koehler B."/>
            <person name="Kolukisaoglu U."/>
            <person name="Kubo M."/>
            <person name="Kurata T."/>
            <person name="Lalonde S."/>
            <person name="Li K."/>
            <person name="Li Y."/>
            <person name="Litt A."/>
            <person name="Lyons E."/>
            <person name="Manning G."/>
            <person name="Maruyama T."/>
            <person name="Michael T.P."/>
            <person name="Mikami K."/>
            <person name="Miyazaki S."/>
            <person name="Morinaga S."/>
            <person name="Murata T."/>
            <person name="Mueller-Roeber B."/>
            <person name="Nelson D.R."/>
            <person name="Obara M."/>
            <person name="Oguri Y."/>
            <person name="Olmstead R.G."/>
            <person name="Onodera N."/>
            <person name="Petersen B.L."/>
            <person name="Pils B."/>
            <person name="Prigge M."/>
            <person name="Rensing S.A."/>
            <person name="Riano-Pachon D.M."/>
            <person name="Roberts A.W."/>
            <person name="Sato Y."/>
            <person name="Scheller H.V."/>
            <person name="Schulz B."/>
            <person name="Schulz C."/>
            <person name="Shakirov E.V."/>
            <person name="Shibagaki N."/>
            <person name="Shinohara N."/>
            <person name="Shippen D.E."/>
            <person name="Soerensen I."/>
            <person name="Sotooka R."/>
            <person name="Sugimoto N."/>
            <person name="Sugita M."/>
            <person name="Sumikawa N."/>
            <person name="Tanurdzic M."/>
            <person name="Theissen G."/>
            <person name="Ulvskov P."/>
            <person name="Wakazuki S."/>
            <person name="Weng J.K."/>
            <person name="Willats W.W."/>
            <person name="Wipf D."/>
            <person name="Wolf P.G."/>
            <person name="Yang L."/>
            <person name="Zimmer A.D."/>
            <person name="Zhu Q."/>
            <person name="Mitros T."/>
            <person name="Hellsten U."/>
            <person name="Loque D."/>
            <person name="Otillar R."/>
            <person name="Salamov A."/>
            <person name="Schmutz J."/>
            <person name="Shapiro H."/>
            <person name="Lindquist E."/>
            <person name="Lucas S."/>
            <person name="Rokhsar D."/>
            <person name="Grigoriev I.V."/>
        </authorList>
    </citation>
    <scope>NUCLEOTIDE SEQUENCE [LARGE SCALE GENOMIC DNA]</scope>
</reference>
<dbReference type="KEGG" id="smo:SELMODRAFT_416920"/>
<organism evidence="2">
    <name type="scientific">Selaginella moellendorffii</name>
    <name type="common">Spikemoss</name>
    <dbReference type="NCBI Taxonomy" id="88036"/>
    <lineage>
        <taxon>Eukaryota</taxon>
        <taxon>Viridiplantae</taxon>
        <taxon>Streptophyta</taxon>
        <taxon>Embryophyta</taxon>
        <taxon>Tracheophyta</taxon>
        <taxon>Lycopodiopsida</taxon>
        <taxon>Selaginellales</taxon>
        <taxon>Selaginellaceae</taxon>
        <taxon>Selaginella</taxon>
    </lineage>
</organism>
<dbReference type="AlphaFoldDB" id="D8S0T7"/>
<dbReference type="InParanoid" id="D8S0T7"/>
<gene>
    <name evidence="1" type="ORF">SELMODRAFT_416920</name>
</gene>
<dbReference type="EMBL" id="GL377597">
    <property type="protein sequence ID" value="EFJ22104.1"/>
    <property type="molecule type" value="Genomic_DNA"/>
</dbReference>
<dbReference type="HOGENOM" id="CLU_1333891_0_0_1"/>